<evidence type="ECO:0000256" key="4">
    <source>
        <dbReference type="ARBA" id="ARBA00022490"/>
    </source>
</evidence>
<feature type="compositionally biased region" description="Basic and acidic residues" evidence="12">
    <location>
        <begin position="2538"/>
        <end position="2551"/>
    </location>
</feature>
<proteinExistence type="inferred from homology"/>
<evidence type="ECO:0000256" key="5">
    <source>
        <dbReference type="ARBA" id="ARBA00022588"/>
    </source>
</evidence>
<evidence type="ECO:0000256" key="6">
    <source>
        <dbReference type="ARBA" id="ARBA00022737"/>
    </source>
</evidence>
<evidence type="ECO:0000256" key="10">
    <source>
        <dbReference type="ARBA" id="ARBA00023242"/>
    </source>
</evidence>
<reference evidence="15" key="2">
    <citation type="submission" date="2020-05" db="UniProtKB">
        <authorList>
            <consortium name="EnsemblMetazoa"/>
        </authorList>
    </citation>
    <scope>IDENTIFICATION</scope>
    <source>
        <strain evidence="15">ACHKN1017</strain>
    </source>
</reference>
<dbReference type="InterPro" id="IPR041799">
    <property type="entry name" value="TOLIP_CUE"/>
</dbReference>
<keyword evidence="10" id="KW-0539">Nucleus</keyword>
<dbReference type="GO" id="GO:0006325">
    <property type="term" value="P:chromatin organization"/>
    <property type="evidence" value="ECO:0007669"/>
    <property type="project" value="InterPro"/>
</dbReference>
<keyword evidence="7" id="KW-0391">Immunity</keyword>
<feature type="compositionally biased region" description="Gly residues" evidence="12">
    <location>
        <begin position="2210"/>
        <end position="2219"/>
    </location>
</feature>
<dbReference type="InterPro" id="IPR009060">
    <property type="entry name" value="UBA-like_sf"/>
</dbReference>
<protein>
    <recommendedName>
        <fullName evidence="17">C2 domain-containing protein</fullName>
    </recommendedName>
</protein>
<feature type="compositionally biased region" description="Gly residues" evidence="12">
    <location>
        <begin position="1939"/>
        <end position="1954"/>
    </location>
</feature>
<dbReference type="GO" id="GO:0043130">
    <property type="term" value="F:ubiquitin binding"/>
    <property type="evidence" value="ECO:0007669"/>
    <property type="project" value="InterPro"/>
</dbReference>
<keyword evidence="8" id="KW-0072">Autophagy</keyword>
<dbReference type="SMART" id="SM00546">
    <property type="entry name" value="CUE"/>
    <property type="match status" value="1"/>
</dbReference>
<evidence type="ECO:0000259" key="14">
    <source>
        <dbReference type="PROSITE" id="PS51140"/>
    </source>
</evidence>
<feature type="compositionally biased region" description="Low complexity" evidence="12">
    <location>
        <begin position="1640"/>
        <end position="1659"/>
    </location>
</feature>
<feature type="region of interest" description="Disordered" evidence="12">
    <location>
        <begin position="1930"/>
        <end position="1959"/>
    </location>
</feature>
<dbReference type="CDD" id="cd14363">
    <property type="entry name" value="CUE_TOLIP"/>
    <property type="match status" value="1"/>
</dbReference>
<dbReference type="Gene3D" id="1.10.8.10">
    <property type="entry name" value="DNA helicase RuvA subunit, C-terminal domain"/>
    <property type="match status" value="1"/>
</dbReference>
<dbReference type="STRING" id="43041.A0A182K5N1"/>
<dbReference type="Pfam" id="PF00168">
    <property type="entry name" value="C2"/>
    <property type="match status" value="1"/>
</dbReference>
<feature type="compositionally biased region" description="Acidic residues" evidence="12">
    <location>
        <begin position="597"/>
        <end position="607"/>
    </location>
</feature>
<feature type="region of interest" description="Disordered" evidence="12">
    <location>
        <begin position="588"/>
        <end position="651"/>
    </location>
</feature>
<feature type="region of interest" description="Disordered" evidence="12">
    <location>
        <begin position="2169"/>
        <end position="2226"/>
    </location>
</feature>
<feature type="compositionally biased region" description="Polar residues" evidence="12">
    <location>
        <begin position="2502"/>
        <end position="2514"/>
    </location>
</feature>
<dbReference type="PANTHER" id="PTHR15502:SF7">
    <property type="entry name" value="CALCINEURIN-BINDING PROTEIN CABIN-1"/>
    <property type="match status" value="1"/>
</dbReference>
<dbReference type="InterPro" id="IPR019734">
    <property type="entry name" value="TPR_rpt"/>
</dbReference>
<dbReference type="PANTHER" id="PTHR15502">
    <property type="entry name" value="CALCINEURIN-BINDING PROTEIN CABIN 1-RELATED"/>
    <property type="match status" value="1"/>
</dbReference>
<dbReference type="GO" id="GO:0006914">
    <property type="term" value="P:autophagy"/>
    <property type="evidence" value="ECO:0007669"/>
    <property type="project" value="UniProtKB-KW"/>
</dbReference>
<dbReference type="Gene3D" id="2.60.40.150">
    <property type="entry name" value="C2 domain"/>
    <property type="match status" value="1"/>
</dbReference>
<keyword evidence="5" id="KW-0399">Innate immunity</keyword>
<dbReference type="CDD" id="cd04016">
    <property type="entry name" value="C2_Tollip"/>
    <property type="match status" value="1"/>
</dbReference>
<evidence type="ECO:0000256" key="9">
    <source>
        <dbReference type="ARBA" id="ARBA00023198"/>
    </source>
</evidence>
<keyword evidence="9" id="KW-0395">Inflammatory response</keyword>
<feature type="region of interest" description="Disordered" evidence="12">
    <location>
        <begin position="2413"/>
        <end position="2443"/>
    </location>
</feature>
<evidence type="ECO:0000256" key="12">
    <source>
        <dbReference type="SAM" id="MobiDB-lite"/>
    </source>
</evidence>
<feature type="repeat" description="TPR" evidence="11">
    <location>
        <begin position="1219"/>
        <end position="1252"/>
    </location>
</feature>
<keyword evidence="16" id="KW-1185">Reference proteome</keyword>
<feature type="region of interest" description="Disordered" evidence="12">
    <location>
        <begin position="2253"/>
        <end position="2330"/>
    </location>
</feature>
<feature type="compositionally biased region" description="Low complexity" evidence="12">
    <location>
        <begin position="628"/>
        <end position="639"/>
    </location>
</feature>
<keyword evidence="6" id="KW-0677">Repeat</keyword>
<feature type="compositionally biased region" description="Acidic residues" evidence="12">
    <location>
        <begin position="1660"/>
        <end position="1681"/>
    </location>
</feature>
<evidence type="ECO:0000259" key="13">
    <source>
        <dbReference type="PROSITE" id="PS50004"/>
    </source>
</evidence>
<dbReference type="EnsemblMetazoa" id="ACHR006066-RA">
    <property type="protein sequence ID" value="ACHR006066-PA"/>
    <property type="gene ID" value="ACHR006066"/>
</dbReference>
<dbReference type="SUPFAM" id="SSF46934">
    <property type="entry name" value="UBA-like"/>
    <property type="match status" value="1"/>
</dbReference>
<dbReference type="GO" id="GO:0031491">
    <property type="term" value="F:nucleosome binding"/>
    <property type="evidence" value="ECO:0007669"/>
    <property type="project" value="TreeGrafter"/>
</dbReference>
<evidence type="ECO:0000256" key="2">
    <source>
        <dbReference type="ARBA" id="ARBA00004496"/>
    </source>
</evidence>
<dbReference type="GO" id="GO:0005634">
    <property type="term" value="C:nucleus"/>
    <property type="evidence" value="ECO:0007669"/>
    <property type="project" value="UniProtKB-SubCell"/>
</dbReference>
<dbReference type="Pfam" id="PF13181">
    <property type="entry name" value="TPR_8"/>
    <property type="match status" value="2"/>
</dbReference>
<dbReference type="PROSITE" id="PS50005">
    <property type="entry name" value="TPR"/>
    <property type="match status" value="2"/>
</dbReference>
<dbReference type="InterPro" id="IPR035892">
    <property type="entry name" value="C2_domain_sf"/>
</dbReference>
<accession>A0A182K5N1</accession>
<dbReference type="FunFam" id="2.60.40.150:FF:000055">
    <property type="entry name" value="Toll-interacting protein-like Protein"/>
    <property type="match status" value="1"/>
</dbReference>
<keyword evidence="11" id="KW-0802">TPR repeat</keyword>
<evidence type="ECO:0000313" key="15">
    <source>
        <dbReference type="EnsemblMetazoa" id="ACHR006066-PA"/>
    </source>
</evidence>
<feature type="region of interest" description="Disordered" evidence="12">
    <location>
        <begin position="1525"/>
        <end position="1578"/>
    </location>
</feature>
<keyword evidence="4" id="KW-0963">Cytoplasm</keyword>
<dbReference type="PROSITE" id="PS51140">
    <property type="entry name" value="CUE"/>
    <property type="match status" value="1"/>
</dbReference>
<dbReference type="Proteomes" id="UP000075881">
    <property type="component" value="Unassembled WGS sequence"/>
</dbReference>
<dbReference type="Pfam" id="PF02845">
    <property type="entry name" value="CUE"/>
    <property type="match status" value="1"/>
</dbReference>
<dbReference type="GO" id="GO:0005737">
    <property type="term" value="C:cytoplasm"/>
    <property type="evidence" value="ECO:0007669"/>
    <property type="project" value="UniProtKB-SubCell"/>
</dbReference>
<feature type="compositionally biased region" description="Polar residues" evidence="12">
    <location>
        <begin position="2266"/>
        <end position="2288"/>
    </location>
</feature>
<comment type="similarity">
    <text evidence="3">Belongs to the tollip family.</text>
</comment>
<feature type="region of interest" description="Disordered" evidence="12">
    <location>
        <begin position="2502"/>
        <end position="2578"/>
    </location>
</feature>
<dbReference type="GO" id="GO:0045087">
    <property type="term" value="P:innate immune response"/>
    <property type="evidence" value="ECO:0007669"/>
    <property type="project" value="UniProtKB-KW"/>
</dbReference>
<evidence type="ECO:0000256" key="8">
    <source>
        <dbReference type="ARBA" id="ARBA00023006"/>
    </source>
</evidence>
<reference evidence="16" key="1">
    <citation type="submission" date="2013-03" db="EMBL/GenBank/DDBJ databases">
        <title>The Genome Sequence of Anopheles christyi ACHKN1017.</title>
        <authorList>
            <consortium name="The Broad Institute Genomics Platform"/>
            <person name="Neafsey D.E."/>
            <person name="Besansky N."/>
            <person name="Walker B."/>
            <person name="Young S.K."/>
            <person name="Zeng Q."/>
            <person name="Gargeya S."/>
            <person name="Fitzgerald M."/>
            <person name="Haas B."/>
            <person name="Abouelleil A."/>
            <person name="Allen A.W."/>
            <person name="Alvarado L."/>
            <person name="Arachchi H.M."/>
            <person name="Berlin A.M."/>
            <person name="Chapman S.B."/>
            <person name="Gainer-Dewar J."/>
            <person name="Goldberg J."/>
            <person name="Griggs A."/>
            <person name="Gujja S."/>
            <person name="Hansen M."/>
            <person name="Howarth C."/>
            <person name="Imamovic A."/>
            <person name="Ireland A."/>
            <person name="Larimer J."/>
            <person name="McCowan C."/>
            <person name="Murphy C."/>
            <person name="Pearson M."/>
            <person name="Poon T.W."/>
            <person name="Priest M."/>
            <person name="Roberts A."/>
            <person name="Saif S."/>
            <person name="Shea T."/>
            <person name="Sisk P."/>
            <person name="Sykes S."/>
            <person name="Wortman J."/>
            <person name="Nusbaum C."/>
            <person name="Birren B."/>
        </authorList>
    </citation>
    <scope>NUCLEOTIDE SEQUENCE [LARGE SCALE GENOMIC DNA]</scope>
    <source>
        <strain evidence="16">ACHKN1017</strain>
    </source>
</reference>
<feature type="repeat" description="TPR" evidence="11">
    <location>
        <begin position="343"/>
        <end position="376"/>
    </location>
</feature>
<dbReference type="SMART" id="SM00028">
    <property type="entry name" value="TPR"/>
    <property type="match status" value="3"/>
</dbReference>
<dbReference type="SUPFAM" id="SSF48452">
    <property type="entry name" value="TPR-like"/>
    <property type="match status" value="2"/>
</dbReference>
<dbReference type="InterPro" id="IPR003892">
    <property type="entry name" value="CUE"/>
</dbReference>
<feature type="compositionally biased region" description="Low complexity" evidence="12">
    <location>
        <begin position="2433"/>
        <end position="2443"/>
    </location>
</feature>
<dbReference type="Gene3D" id="1.25.40.10">
    <property type="entry name" value="Tetratricopeptide repeat domain"/>
    <property type="match status" value="1"/>
</dbReference>
<evidence type="ECO:0000256" key="3">
    <source>
        <dbReference type="ARBA" id="ARBA00009278"/>
    </source>
</evidence>
<feature type="domain" description="C2" evidence="13">
    <location>
        <begin position="50"/>
        <end position="161"/>
    </location>
</feature>
<name>A0A182K5N1_9DIPT</name>
<dbReference type="InterPro" id="IPR011990">
    <property type="entry name" value="TPR-like_helical_dom_sf"/>
</dbReference>
<evidence type="ECO:0000313" key="16">
    <source>
        <dbReference type="Proteomes" id="UP000075881"/>
    </source>
</evidence>
<feature type="compositionally biased region" description="Low complexity" evidence="12">
    <location>
        <begin position="2526"/>
        <end position="2537"/>
    </location>
</feature>
<evidence type="ECO:0000256" key="1">
    <source>
        <dbReference type="ARBA" id="ARBA00004123"/>
    </source>
</evidence>
<dbReference type="SUPFAM" id="SSF49562">
    <property type="entry name" value="C2 domain (Calcium/lipid-binding domain, CaLB)"/>
    <property type="match status" value="1"/>
</dbReference>
<comment type="subcellular location">
    <subcellularLocation>
        <location evidence="2">Cytoplasm</location>
    </subcellularLocation>
    <subcellularLocation>
        <location evidence="1">Nucleus</location>
    </subcellularLocation>
</comment>
<feature type="domain" description="CUE" evidence="14">
    <location>
        <begin position="228"/>
        <end position="271"/>
    </location>
</feature>
<dbReference type="PROSITE" id="PS50004">
    <property type="entry name" value="C2"/>
    <property type="match status" value="1"/>
</dbReference>
<organism evidence="15 16">
    <name type="scientific">Anopheles christyi</name>
    <dbReference type="NCBI Taxonomy" id="43041"/>
    <lineage>
        <taxon>Eukaryota</taxon>
        <taxon>Metazoa</taxon>
        <taxon>Ecdysozoa</taxon>
        <taxon>Arthropoda</taxon>
        <taxon>Hexapoda</taxon>
        <taxon>Insecta</taxon>
        <taxon>Pterygota</taxon>
        <taxon>Neoptera</taxon>
        <taxon>Endopterygota</taxon>
        <taxon>Diptera</taxon>
        <taxon>Nematocera</taxon>
        <taxon>Culicoidea</taxon>
        <taxon>Culicidae</taxon>
        <taxon>Anophelinae</taxon>
        <taxon>Anopheles</taxon>
    </lineage>
</organism>
<feature type="compositionally biased region" description="Polar residues" evidence="12">
    <location>
        <begin position="1557"/>
        <end position="1566"/>
    </location>
</feature>
<evidence type="ECO:0000256" key="7">
    <source>
        <dbReference type="ARBA" id="ARBA00022859"/>
    </source>
</evidence>
<sequence length="2578" mass="286212">MEEVTPRSNEHWKRAYLGPLPDEFLRVTTAQDIQEVSDRQAAYALQSYHNSYTSQMAPNFVGRLSITIAQAKLVKNYGITRMDPYVRLRVGHFVYETQTAPNGGRNPRWNRVIHCQLPAGVDTIALEIYDECNFSMDELIAWTEIRIPPSVLRGETHEDWYPLSGKQGEGLEGSIDMVMSFNNMVVQPRMIQTNAPVVLVPNVATGTPMPVFVAPNQPQVARPPPPVLTDDDLTRIHEMFPQVDKEVIKSVAVANNQDRDAVINALLQMKESDEDSNGFDIELIVTREAEETIAISEYVRALQMKNENKQQDALELLLELLDTQVINDVTSTQTDSKLFAVKYNCYRNIGLIYEEQGKERLGIEFLMKAMDLDETDVYTMSRLARLALKTGHLQISKMYFEKCLKRNPNHWPSMEGLLRVFCSASNVVEAYGWASQCHRKDSRNKLYTDVLRAIRERFKSTLPYLDTVFTVSPVFDFTEEEKHRPLALALETFDELFKPLHPAEQPVDITVMPEILKNVLKFDNLSFETIGNALVKVNCLMEELDMKCVFMVDTDALFCVHRKEHTEPMQEDMEMVPIVIESVADVSTAKDDNRMETEEDEMCEDANDANGAGTAVKSNDETNGNGTSAADSADSGVDANEQAKNKARRRGSELKILEQWGWHKNRRSTRKKSVQEKNEIDVYALMYGFLAHVSKSWGVTMKPELRSLYLKIHSFFVQYTDYDSWNQLSEERLEVIFQITLFHLEVKLDAQLALSSEETNSAFDQFDEEVFHRCRFYVDSLPSQQIVTLYRIRLLWIAYILDCSMQKFDEALDNLYMIQELVELPEGSRIELSFPNQKANTSISSSTVRELIGETERKLRIERVKRLYDAGEHELVVDILKDTLRYYTSVGNPNETILSLTTQTQMLLESLWSMAEMEECFLWSEKSFTYSVQQFITAPVQHDSKKSRMWANNINFALLYIESRIKQEGVVIIDILGKNMSRLIQSLHRLLTHQLDPSGEKNYTAQLCLIECWRAWIVLYYILERQDDMDSSVKLNRTPALADQSGALELEPERLCNSIMMCFVAHELLGKKNWCSKGDSGLLFHTLDVVVPKIRSPMLEPFREILNEYLEQVTYCLYGYPQKRPRLRHIQDHCAVQVSLTWERAVQLFDLYRPDRLPDFNSYKLESISTDMEALLQRIILLIPTDINMIKLTRPISEFIDGKGNTLPEAANILQSEIKPIFYLLADFYFKTQDFTRAIKYYVMDLTLEPGRFDSWAGISLSKASKVETKLNSTEVIPLQEFLDETDNGMKCFDQCLQLNEEDSQLWIEYGSFAYNIHSFCSRSLKLLSDTLSMESFALVETHKERCLDIAFTCFNKVSLIKLCYNSSSGDAMDEQQQLQSSQENGHSHEDEIWLHHYMLGKIAEKKKEHPAVYLTHYLKSAKYLYECNATYPIKINHSSPSQLAIEALEIFYRINAAIIKYVEQHSPINKKTSRLFLRTLKELSTSPFAVNRAKINETMLKRKISPNSGNAGGSVEMDVSVASPKVAKPSEPAAPDNSTIAPSATPAEDGDKAPETSISPSNIQTGPVAALNSPKPAEIHPAMDDVLVVEDENAPSPANAAHGPPAGRMLEHIRVEEIKQLGDRQNPALRRGSQESAITSTTTTTTTTTSTSSSSSDSSDSDTDSSSDSDSDSTSTDDELINQQTISPAQRDTIFKLCIKNLEECITRFPEHYKSMYRLINHFMHAPGSTKSFESARQLLLGTYRTTLGNQIPGLFTERKTTNFFNGLWRIPASDIDRPGNFASHISKCVIVLMETLKEFSEHEVLLELALQLQRTPEPDKKYLNDFERKELVQQAILFCVQVYRSMLKKAADGSNDAELLSLMVDVYKAYRKITKHMQSKEQLFATVLIDAYRAFVSDKGLKLPDNASLLDLAVKLCTYEINYRKTQEKQQNANASGGTGTGGAASGNGGNGSKQMLTSGELPATMIVPMQPISANFIPGLTKQNRRLGGAKATPSLPSSTSIASTNVEQQTIVQQHGYSAPTGQFARTTMSSMMSELSSRVTITPIMHDAASTSTTGPSSSKVTSSVASTMSSMVASTTTTKSMAFSASSSSSDLLLPMPTGTTGIPLPAVSAPMHQIPTSSTTNSAALFQQYLKLFSTIPNIASLGTNPMMTAALNEYLATLKMQKQPASMSPRNDRSTSTPSPLPPMSMGLTKGVVGKDYQSSTAGGGKKGSGGKSAASSTITSMNMDQLQQQQQHQLATITLTPMSTLTGTLPTKKDTRVSSPFGSASQRVSSPSPILTITKSDGPIPARHKEPTGSRKMKGKGKTGTVTGQQSRPTPYSRPMHSHQSAISQLGVPGLSIEPVLAPLMQSMGGGSKSSTGSNVNRTDKTLATAGMVGPGVPKDLVASYTELLQKYPHMARSLLMSMKGDDRSSQQTATGGGGRKQSTKQSNKSSTTTMAMQAAMANMAAATGAGAAGGNRFASGPTTTGGIPRISATITQVSSGGFQAESYGKSATTVISGPGRSSPSMAAHAMGVGPSQQQQQAKTLQQKLAERQKANKARESESAGGSNQGPSNAKPKPMDDPVDVIVLE</sequence>
<evidence type="ECO:0000256" key="11">
    <source>
        <dbReference type="PROSITE-ProRule" id="PRU00339"/>
    </source>
</evidence>
<dbReference type="VEuPathDB" id="VectorBase:ACHR006066"/>
<dbReference type="SMART" id="SM00239">
    <property type="entry name" value="C2"/>
    <property type="match status" value="1"/>
</dbReference>
<dbReference type="InterPro" id="IPR033053">
    <property type="entry name" value="Hir3/CABIN1"/>
</dbReference>
<dbReference type="InterPro" id="IPR037301">
    <property type="entry name" value="Tollip_C2"/>
</dbReference>
<feature type="region of interest" description="Disordered" evidence="12">
    <location>
        <begin position="1622"/>
        <end position="1687"/>
    </location>
</feature>
<dbReference type="InterPro" id="IPR000008">
    <property type="entry name" value="C2_dom"/>
</dbReference>
<evidence type="ECO:0008006" key="17">
    <source>
        <dbReference type="Google" id="ProtNLM"/>
    </source>
</evidence>